<keyword evidence="2" id="KW-1185">Reference proteome</keyword>
<proteinExistence type="predicted"/>
<name>A0ABR2I2G0_9PEZI</name>
<sequence>MKTGAVVHFVSQWALEIDHFSMTPRGLQIEAPVVKDDSGTMIIVLSSRYVGDFRGPLGIRVEPLYPGQSGRLELCQRKTTATEVVTVSSSAELARMERRKLCILESNAILEGRGRGLKTKSGLPRMWIRHVANPLKIVEVGPREVYNWDQSVFEASARSSALLRYRVLILDDSQHTDVRHVVVAFLQDVGGGVRANVITYPTSATRPVAEVLERAMGTTCSKLRDLHMPYVVRTAQGESLIKVKMQHEMMLGEEIFIIDVERWGR</sequence>
<protein>
    <submittedName>
        <fullName evidence="1">Uncharacterized protein</fullName>
    </submittedName>
</protein>
<organism evidence="1 2">
    <name type="scientific">Apiospora arundinis</name>
    <dbReference type="NCBI Taxonomy" id="335852"/>
    <lineage>
        <taxon>Eukaryota</taxon>
        <taxon>Fungi</taxon>
        <taxon>Dikarya</taxon>
        <taxon>Ascomycota</taxon>
        <taxon>Pezizomycotina</taxon>
        <taxon>Sordariomycetes</taxon>
        <taxon>Xylariomycetidae</taxon>
        <taxon>Amphisphaeriales</taxon>
        <taxon>Apiosporaceae</taxon>
        <taxon>Apiospora</taxon>
    </lineage>
</organism>
<evidence type="ECO:0000313" key="1">
    <source>
        <dbReference type="EMBL" id="KAK8856582.1"/>
    </source>
</evidence>
<comment type="caution">
    <text evidence="1">The sequence shown here is derived from an EMBL/GenBank/DDBJ whole genome shotgun (WGS) entry which is preliminary data.</text>
</comment>
<reference evidence="1 2" key="1">
    <citation type="journal article" date="2024" name="IMA Fungus">
        <title>Apiospora arundinis, a panoply of carbohydrate-active enzymes and secondary metabolites.</title>
        <authorList>
            <person name="Sorensen T."/>
            <person name="Petersen C."/>
            <person name="Muurmann A.T."/>
            <person name="Christiansen J.V."/>
            <person name="Brundto M.L."/>
            <person name="Overgaard C.K."/>
            <person name="Boysen A.T."/>
            <person name="Wollenberg R.D."/>
            <person name="Larsen T.O."/>
            <person name="Sorensen J.L."/>
            <person name="Nielsen K.L."/>
            <person name="Sondergaard T.E."/>
        </authorList>
    </citation>
    <scope>NUCLEOTIDE SEQUENCE [LARGE SCALE GENOMIC DNA]</scope>
    <source>
        <strain evidence="1 2">AAU 773</strain>
    </source>
</reference>
<accession>A0ABR2I2G0</accession>
<dbReference type="Proteomes" id="UP001390339">
    <property type="component" value="Unassembled WGS sequence"/>
</dbReference>
<evidence type="ECO:0000313" key="2">
    <source>
        <dbReference type="Proteomes" id="UP001390339"/>
    </source>
</evidence>
<dbReference type="EMBL" id="JAPCWZ010000007">
    <property type="protein sequence ID" value="KAK8856582.1"/>
    <property type="molecule type" value="Genomic_DNA"/>
</dbReference>
<gene>
    <name evidence="1" type="ORF">PGQ11_012494</name>
</gene>